<protein>
    <submittedName>
        <fullName evidence="1">3290_t:CDS:1</fullName>
    </submittedName>
</protein>
<name>A0ABN7UF31_GIGMA</name>
<evidence type="ECO:0000313" key="1">
    <source>
        <dbReference type="EMBL" id="CAG8581069.1"/>
    </source>
</evidence>
<comment type="caution">
    <text evidence="1">The sequence shown here is derived from an EMBL/GenBank/DDBJ whole genome shotgun (WGS) entry which is preliminary data.</text>
</comment>
<organism evidence="1 2">
    <name type="scientific">Gigaspora margarita</name>
    <dbReference type="NCBI Taxonomy" id="4874"/>
    <lineage>
        <taxon>Eukaryota</taxon>
        <taxon>Fungi</taxon>
        <taxon>Fungi incertae sedis</taxon>
        <taxon>Mucoromycota</taxon>
        <taxon>Glomeromycotina</taxon>
        <taxon>Glomeromycetes</taxon>
        <taxon>Diversisporales</taxon>
        <taxon>Gigasporaceae</taxon>
        <taxon>Gigaspora</taxon>
    </lineage>
</organism>
<evidence type="ECO:0000313" key="2">
    <source>
        <dbReference type="Proteomes" id="UP000789901"/>
    </source>
</evidence>
<proteinExistence type="predicted"/>
<dbReference type="EMBL" id="CAJVQB010002610">
    <property type="protein sequence ID" value="CAG8581069.1"/>
    <property type="molecule type" value="Genomic_DNA"/>
</dbReference>
<keyword evidence="2" id="KW-1185">Reference proteome</keyword>
<dbReference type="Proteomes" id="UP000789901">
    <property type="component" value="Unassembled WGS sequence"/>
</dbReference>
<feature type="non-terminal residue" evidence="1">
    <location>
        <position position="1"/>
    </location>
</feature>
<accession>A0ABN7UF31</accession>
<reference evidence="1 2" key="1">
    <citation type="submission" date="2021-06" db="EMBL/GenBank/DDBJ databases">
        <authorList>
            <person name="Kallberg Y."/>
            <person name="Tangrot J."/>
            <person name="Rosling A."/>
        </authorList>
    </citation>
    <scope>NUCLEOTIDE SEQUENCE [LARGE SCALE GENOMIC DNA]</scope>
    <source>
        <strain evidence="1 2">120-4 pot B 10/14</strain>
    </source>
</reference>
<sequence>LITVNPVRSEAPPIKKIFDPFTEFRHDVAEILCQEFPQQHSIVVRLF</sequence>
<gene>
    <name evidence="1" type="ORF">GMARGA_LOCUS5946</name>
</gene>